<organism evidence="7 8">
    <name type="scientific">Fulvimarina endophytica</name>
    <dbReference type="NCBI Taxonomy" id="2293836"/>
    <lineage>
        <taxon>Bacteria</taxon>
        <taxon>Pseudomonadati</taxon>
        <taxon>Pseudomonadota</taxon>
        <taxon>Alphaproteobacteria</taxon>
        <taxon>Hyphomicrobiales</taxon>
        <taxon>Aurantimonadaceae</taxon>
        <taxon>Fulvimarina</taxon>
    </lineage>
</organism>
<evidence type="ECO:0000256" key="4">
    <source>
        <dbReference type="ARBA" id="ARBA00023136"/>
    </source>
</evidence>
<keyword evidence="4" id="KW-0472">Membrane</keyword>
<dbReference type="PANTHER" id="PTHR34990:SF2">
    <property type="entry name" value="BLL8164 PROTEIN"/>
    <property type="match status" value="1"/>
</dbReference>
<dbReference type="AlphaFoldDB" id="A0A371WY91"/>
<keyword evidence="8" id="KW-1185">Reference proteome</keyword>
<dbReference type="OrthoDB" id="9802481at2"/>
<keyword evidence="2" id="KW-0997">Cell inner membrane</keyword>
<evidence type="ECO:0000256" key="3">
    <source>
        <dbReference type="ARBA" id="ARBA00022723"/>
    </source>
</evidence>
<evidence type="ECO:0000313" key="8">
    <source>
        <dbReference type="Proteomes" id="UP000264310"/>
    </source>
</evidence>
<dbReference type="EMBL" id="QURL01000011">
    <property type="protein sequence ID" value="RFC61941.1"/>
    <property type="molecule type" value="Genomic_DNA"/>
</dbReference>
<dbReference type="PANTHER" id="PTHR34990">
    <property type="entry name" value="UDP-2,3-DIACYLGLUCOSAMINE HYDROLASE-RELATED"/>
    <property type="match status" value="1"/>
</dbReference>
<dbReference type="GO" id="GO:0016020">
    <property type="term" value="C:membrane"/>
    <property type="evidence" value="ECO:0007669"/>
    <property type="project" value="GOC"/>
</dbReference>
<keyword evidence="5" id="KW-0464">Manganese</keyword>
<reference evidence="7 8" key="1">
    <citation type="submission" date="2018-08" db="EMBL/GenBank/DDBJ databases">
        <title>Fulvimarina sp. 85, whole genome shotgun sequence.</title>
        <authorList>
            <person name="Tuo L."/>
        </authorList>
    </citation>
    <scope>NUCLEOTIDE SEQUENCE [LARGE SCALE GENOMIC DNA]</scope>
    <source>
        <strain evidence="7 8">85</strain>
    </source>
</reference>
<evidence type="ECO:0000256" key="1">
    <source>
        <dbReference type="ARBA" id="ARBA00022475"/>
    </source>
</evidence>
<feature type="domain" description="Calcineurin-like phosphoesterase" evidence="6">
    <location>
        <begin position="11"/>
        <end position="210"/>
    </location>
</feature>
<protein>
    <submittedName>
        <fullName evidence="7">UDP-2,3-diacylglucosamine diphosphatase</fullName>
    </submittedName>
</protein>
<sequence>MSQSSESKTFRTIFVSDIHLGSKAARADMFIEFLRRYDAETFYLVGDIVDGWRLKRSWHWPQSHNDVVQKLLRKARKGTRIVYIPGNHDEFLRSFPGQHFGGVEVRQNDVHVTADGRRFLVMHGDEFDIVVRNARLIAYLGDWAYDAAIALNVVFNTIRRKLGFPYWSFSSWAKLKVKNAVSFIGAFEEALAGEAERRDCVGVICGHIHHAELRALSGVEYVNTGDWVESLTAVAEHFDGRLELIRFADILRDEHTAATVLRLPVQPQRQAKTTSEAA</sequence>
<proteinExistence type="predicted"/>
<keyword evidence="3" id="KW-0479">Metal-binding</keyword>
<dbReference type="GO" id="GO:0008758">
    <property type="term" value="F:UDP-2,3-diacylglucosamine hydrolase activity"/>
    <property type="evidence" value="ECO:0007669"/>
    <property type="project" value="TreeGrafter"/>
</dbReference>
<dbReference type="InterPro" id="IPR029052">
    <property type="entry name" value="Metallo-depent_PP-like"/>
</dbReference>
<evidence type="ECO:0000313" key="7">
    <source>
        <dbReference type="EMBL" id="RFC61941.1"/>
    </source>
</evidence>
<comment type="caution">
    <text evidence="7">The sequence shown here is derived from an EMBL/GenBank/DDBJ whole genome shotgun (WGS) entry which is preliminary data.</text>
</comment>
<evidence type="ECO:0000256" key="2">
    <source>
        <dbReference type="ARBA" id="ARBA00022519"/>
    </source>
</evidence>
<name>A0A371WY91_9HYPH</name>
<dbReference type="GO" id="GO:0009245">
    <property type="term" value="P:lipid A biosynthetic process"/>
    <property type="evidence" value="ECO:0007669"/>
    <property type="project" value="TreeGrafter"/>
</dbReference>
<dbReference type="SUPFAM" id="SSF56300">
    <property type="entry name" value="Metallo-dependent phosphatases"/>
    <property type="match status" value="1"/>
</dbReference>
<evidence type="ECO:0000259" key="6">
    <source>
        <dbReference type="Pfam" id="PF00149"/>
    </source>
</evidence>
<gene>
    <name evidence="7" type="ORF">DYI37_18610</name>
</gene>
<dbReference type="Pfam" id="PF00149">
    <property type="entry name" value="Metallophos"/>
    <property type="match status" value="1"/>
</dbReference>
<dbReference type="GO" id="GO:0046872">
    <property type="term" value="F:metal ion binding"/>
    <property type="evidence" value="ECO:0007669"/>
    <property type="project" value="UniProtKB-KW"/>
</dbReference>
<dbReference type="InterPro" id="IPR043461">
    <property type="entry name" value="LpxH-like"/>
</dbReference>
<accession>A0A371WY91</accession>
<dbReference type="Proteomes" id="UP000264310">
    <property type="component" value="Unassembled WGS sequence"/>
</dbReference>
<dbReference type="RefSeq" id="WP_116684782.1">
    <property type="nucleotide sequence ID" value="NZ_QURL01000011.1"/>
</dbReference>
<dbReference type="CDD" id="cd07398">
    <property type="entry name" value="MPP_YbbF-LpxH"/>
    <property type="match status" value="1"/>
</dbReference>
<dbReference type="Gene3D" id="3.60.21.10">
    <property type="match status" value="1"/>
</dbReference>
<keyword evidence="1" id="KW-1003">Cell membrane</keyword>
<dbReference type="InterPro" id="IPR004843">
    <property type="entry name" value="Calcineurin-like_PHP"/>
</dbReference>
<evidence type="ECO:0000256" key="5">
    <source>
        <dbReference type="ARBA" id="ARBA00023211"/>
    </source>
</evidence>